<dbReference type="GeneID" id="94836376"/>
<feature type="region of interest" description="Disordered" evidence="1">
    <location>
        <begin position="206"/>
        <end position="337"/>
    </location>
</feature>
<proteinExistence type="predicted"/>
<evidence type="ECO:0000313" key="3">
    <source>
        <dbReference type="Proteomes" id="UP000179807"/>
    </source>
</evidence>
<feature type="compositionally biased region" description="Low complexity" evidence="1">
    <location>
        <begin position="123"/>
        <end position="133"/>
    </location>
</feature>
<dbReference type="RefSeq" id="XP_068363155.1">
    <property type="nucleotide sequence ID" value="XM_068501672.1"/>
</dbReference>
<accession>A0A1J4KFM7</accession>
<dbReference type="Proteomes" id="UP000179807">
    <property type="component" value="Unassembled WGS sequence"/>
</dbReference>
<feature type="compositionally biased region" description="Basic and acidic residues" evidence="1">
    <location>
        <begin position="237"/>
        <end position="246"/>
    </location>
</feature>
<feature type="compositionally biased region" description="Polar residues" evidence="1">
    <location>
        <begin position="134"/>
        <end position="164"/>
    </location>
</feature>
<feature type="compositionally biased region" description="Basic and acidic residues" evidence="1">
    <location>
        <begin position="279"/>
        <end position="288"/>
    </location>
</feature>
<protein>
    <submittedName>
        <fullName evidence="2">Uncharacterized protein</fullName>
    </submittedName>
</protein>
<keyword evidence="3" id="KW-1185">Reference proteome</keyword>
<gene>
    <name evidence="2" type="ORF">TRFO_20934</name>
</gene>
<organism evidence="2 3">
    <name type="scientific">Tritrichomonas foetus</name>
    <dbReference type="NCBI Taxonomy" id="1144522"/>
    <lineage>
        <taxon>Eukaryota</taxon>
        <taxon>Metamonada</taxon>
        <taxon>Parabasalia</taxon>
        <taxon>Tritrichomonadida</taxon>
        <taxon>Tritrichomonadidae</taxon>
        <taxon>Tritrichomonas</taxon>
    </lineage>
</organism>
<evidence type="ECO:0000313" key="2">
    <source>
        <dbReference type="EMBL" id="OHT10019.1"/>
    </source>
</evidence>
<evidence type="ECO:0000256" key="1">
    <source>
        <dbReference type="SAM" id="MobiDB-lite"/>
    </source>
</evidence>
<comment type="caution">
    <text evidence="2">The sequence shown here is derived from an EMBL/GenBank/DDBJ whole genome shotgun (WGS) entry which is preliminary data.</text>
</comment>
<dbReference type="EMBL" id="MLAK01000624">
    <property type="protein sequence ID" value="OHT10019.1"/>
    <property type="molecule type" value="Genomic_DNA"/>
</dbReference>
<feature type="region of interest" description="Disordered" evidence="1">
    <location>
        <begin position="123"/>
        <end position="190"/>
    </location>
</feature>
<name>A0A1J4KFM7_9EUKA</name>
<feature type="compositionally biased region" description="Basic and acidic residues" evidence="1">
    <location>
        <begin position="258"/>
        <end position="267"/>
    </location>
</feature>
<feature type="compositionally biased region" description="Basic and acidic residues" evidence="1">
    <location>
        <begin position="312"/>
        <end position="337"/>
    </location>
</feature>
<sequence length="445" mass="50293">MKTNSPTREILSLDRQIVVATRQFPYLEIYDNSVFKIVFPDAPQFEFEVKIDENFPVSKPSIKLNDEEFKTSLTTYWMQNYTLYHIIHHLHLHAIANRPPISPSGSPVSTKFGSRWSNLASPISSRRSSAANSTVGTPKSNKNNSVRPNKGRNTFNNENSPVNKNSKKTSKEMNISDIGSSSFTMSEEDSSRAQKFIAPVNDSSTIDSFIDIQSPPPKTSKQNKVDKSSDSDSDDESSNKKNKENAKSFIDSSDDEESSNKKNKENAKSFIDSSDDEESSNKKNKENTKTFIDSSDDEESERSTNNKQNQNKSEKNENQLDNESEKSDDISSRSLKSDNNEAADDFIDVNNVASRGIDLSSIKDDLVNKSLTEFKENAKSMGLDFSLVDNGEEEDTFESLVQKLNQLFHKRQIDIELYISYYKNLRGIQPYDIFDESLSEKSTPE</sequence>
<dbReference type="VEuPathDB" id="TrichDB:TRFO_20934"/>
<dbReference type="AlphaFoldDB" id="A0A1J4KFM7"/>
<reference evidence="2" key="1">
    <citation type="submission" date="2016-10" db="EMBL/GenBank/DDBJ databases">
        <authorList>
            <person name="Benchimol M."/>
            <person name="Almeida L.G."/>
            <person name="Vasconcelos A.T."/>
            <person name="Perreira-Neves A."/>
            <person name="Rosa I.A."/>
            <person name="Tasca T."/>
            <person name="Bogo M.R."/>
            <person name="de Souza W."/>
        </authorList>
    </citation>
    <scope>NUCLEOTIDE SEQUENCE [LARGE SCALE GENOMIC DNA]</scope>
    <source>
        <strain evidence="2">K</strain>
    </source>
</reference>